<comment type="caution">
    <text evidence="2">The sequence shown here is derived from an EMBL/GenBank/DDBJ whole genome shotgun (WGS) entry which is preliminary data.</text>
</comment>
<evidence type="ECO:0000313" key="2">
    <source>
        <dbReference type="EMBL" id="MFC4008625.1"/>
    </source>
</evidence>
<keyword evidence="3" id="KW-1185">Reference proteome</keyword>
<feature type="transmembrane region" description="Helical" evidence="1">
    <location>
        <begin position="6"/>
        <end position="29"/>
    </location>
</feature>
<dbReference type="EMBL" id="JBHSBI010000007">
    <property type="protein sequence ID" value="MFC4008625.1"/>
    <property type="molecule type" value="Genomic_DNA"/>
</dbReference>
<feature type="transmembrane region" description="Helical" evidence="1">
    <location>
        <begin position="41"/>
        <end position="58"/>
    </location>
</feature>
<organism evidence="2 3">
    <name type="scientific">Nonomuraea purpurea</name>
    <dbReference type="NCBI Taxonomy" id="1849276"/>
    <lineage>
        <taxon>Bacteria</taxon>
        <taxon>Bacillati</taxon>
        <taxon>Actinomycetota</taxon>
        <taxon>Actinomycetes</taxon>
        <taxon>Streptosporangiales</taxon>
        <taxon>Streptosporangiaceae</taxon>
        <taxon>Nonomuraea</taxon>
    </lineage>
</organism>
<evidence type="ECO:0000313" key="3">
    <source>
        <dbReference type="Proteomes" id="UP001595851"/>
    </source>
</evidence>
<dbReference type="RefSeq" id="WP_379528696.1">
    <property type="nucleotide sequence ID" value="NZ_JBHSBI010000007.1"/>
</dbReference>
<name>A0ABV8G6I2_9ACTN</name>
<gene>
    <name evidence="2" type="ORF">ACFOY2_15450</name>
</gene>
<protein>
    <recommendedName>
        <fullName evidence="4">DUF2304 domain-containing protein</fullName>
    </recommendedName>
</protein>
<keyword evidence="1" id="KW-0812">Transmembrane</keyword>
<sequence length="109" mass="12238">MFATSRLLACGVLAGPLFLLAWIAVCVVWARRFFRLGRRGWAWACVGASVLYAVIVAWPDLDSLSLRLVLGSAVQFVQFAALALLLIRTSEHSDVRLLSDRRRQLRRLP</sequence>
<evidence type="ECO:0000256" key="1">
    <source>
        <dbReference type="SAM" id="Phobius"/>
    </source>
</evidence>
<reference evidence="3" key="1">
    <citation type="journal article" date="2019" name="Int. J. Syst. Evol. Microbiol.">
        <title>The Global Catalogue of Microorganisms (GCM) 10K type strain sequencing project: providing services to taxonomists for standard genome sequencing and annotation.</title>
        <authorList>
            <consortium name="The Broad Institute Genomics Platform"/>
            <consortium name="The Broad Institute Genome Sequencing Center for Infectious Disease"/>
            <person name="Wu L."/>
            <person name="Ma J."/>
        </authorList>
    </citation>
    <scope>NUCLEOTIDE SEQUENCE [LARGE SCALE GENOMIC DNA]</scope>
    <source>
        <strain evidence="3">TBRC 1276</strain>
    </source>
</reference>
<keyword evidence="1" id="KW-1133">Transmembrane helix</keyword>
<dbReference type="Proteomes" id="UP001595851">
    <property type="component" value="Unassembled WGS sequence"/>
</dbReference>
<accession>A0ABV8G6I2</accession>
<feature type="transmembrane region" description="Helical" evidence="1">
    <location>
        <begin position="64"/>
        <end position="87"/>
    </location>
</feature>
<evidence type="ECO:0008006" key="4">
    <source>
        <dbReference type="Google" id="ProtNLM"/>
    </source>
</evidence>
<proteinExistence type="predicted"/>
<keyword evidence="1" id="KW-0472">Membrane</keyword>